<dbReference type="Proteomes" id="UP000323386">
    <property type="component" value="Unassembled WGS sequence"/>
</dbReference>
<keyword evidence="2" id="KW-1185">Reference proteome</keyword>
<accession>A0A5C3ETH1</accession>
<organism evidence="1 2">
    <name type="scientific">Pseudozyma flocculosa</name>
    <dbReference type="NCBI Taxonomy" id="84751"/>
    <lineage>
        <taxon>Eukaryota</taxon>
        <taxon>Fungi</taxon>
        <taxon>Dikarya</taxon>
        <taxon>Basidiomycota</taxon>
        <taxon>Ustilaginomycotina</taxon>
        <taxon>Ustilaginomycetes</taxon>
        <taxon>Ustilaginales</taxon>
        <taxon>Ustilaginaceae</taxon>
        <taxon>Pseudozyma</taxon>
    </lineage>
</organism>
<evidence type="ECO:0000313" key="1">
    <source>
        <dbReference type="EMBL" id="SPO35342.1"/>
    </source>
</evidence>
<gene>
    <name evidence="1" type="ORF">PSFLO_00813</name>
</gene>
<dbReference type="EMBL" id="OOIP01000002">
    <property type="protein sequence ID" value="SPO35342.1"/>
    <property type="molecule type" value="Genomic_DNA"/>
</dbReference>
<sequence>MHNCRQLGGAGRGGAVPVLGGSWQRGATSAAQAVGRGRSLSVEPAQRCGPCGLAAGNWQARLARQDAAFYHLACSYDYCLELEAAVMVIVTAHGEAG</sequence>
<protein>
    <submittedName>
        <fullName evidence="1">Uncharacterized protein</fullName>
    </submittedName>
</protein>
<proteinExistence type="predicted"/>
<name>A0A5C3ETH1_9BASI</name>
<dbReference type="AlphaFoldDB" id="A0A5C3ETH1"/>
<evidence type="ECO:0000313" key="2">
    <source>
        <dbReference type="Proteomes" id="UP000323386"/>
    </source>
</evidence>
<reference evidence="1 2" key="1">
    <citation type="submission" date="2018-03" db="EMBL/GenBank/DDBJ databases">
        <authorList>
            <person name="Guldener U."/>
        </authorList>
    </citation>
    <scope>NUCLEOTIDE SEQUENCE [LARGE SCALE GENOMIC DNA]</scope>
    <source>
        <strain evidence="1 2">DAOM196992</strain>
    </source>
</reference>